<dbReference type="AlphaFoldDB" id="A0A235B7A9"/>
<feature type="compositionally biased region" description="Basic and acidic residues" evidence="1">
    <location>
        <begin position="1"/>
        <end position="53"/>
    </location>
</feature>
<dbReference type="Proteomes" id="UP000215459">
    <property type="component" value="Unassembled WGS sequence"/>
</dbReference>
<sequence>MEKEAEHTRKKEVNKRYQLDEHERHVLKQEGAKKDLKKSRTENDLKNTGKPPEKNNGNRV</sequence>
<comment type="caution">
    <text evidence="2">The sequence shown here is derived from an EMBL/GenBank/DDBJ whole genome shotgun (WGS) entry which is preliminary data.</text>
</comment>
<feature type="region of interest" description="Disordered" evidence="1">
    <location>
        <begin position="1"/>
        <end position="60"/>
    </location>
</feature>
<keyword evidence="3" id="KW-1185">Reference proteome</keyword>
<gene>
    <name evidence="2" type="ORF">CHM34_09810</name>
</gene>
<protein>
    <submittedName>
        <fullName evidence="2">Uncharacterized protein</fullName>
    </submittedName>
</protein>
<reference evidence="2 3" key="1">
    <citation type="submission" date="2017-07" db="EMBL/GenBank/DDBJ databases">
        <title>The genome sequence of Paludifilum halophilum highlights mechanisms for microbial adaptation to high salt environemnts.</title>
        <authorList>
            <person name="Belbahri L."/>
        </authorList>
    </citation>
    <scope>NUCLEOTIDE SEQUENCE [LARGE SCALE GENOMIC DNA]</scope>
    <source>
        <strain evidence="2 3">DSM 102817</strain>
    </source>
</reference>
<evidence type="ECO:0000256" key="1">
    <source>
        <dbReference type="SAM" id="MobiDB-lite"/>
    </source>
</evidence>
<organism evidence="2 3">
    <name type="scientific">Paludifilum halophilum</name>
    <dbReference type="NCBI Taxonomy" id="1642702"/>
    <lineage>
        <taxon>Bacteria</taxon>
        <taxon>Bacillati</taxon>
        <taxon>Bacillota</taxon>
        <taxon>Bacilli</taxon>
        <taxon>Bacillales</taxon>
        <taxon>Thermoactinomycetaceae</taxon>
        <taxon>Paludifilum</taxon>
    </lineage>
</organism>
<dbReference type="EMBL" id="NOWF01000005">
    <property type="protein sequence ID" value="OYD07757.1"/>
    <property type="molecule type" value="Genomic_DNA"/>
</dbReference>
<name>A0A235B7A9_9BACL</name>
<evidence type="ECO:0000313" key="2">
    <source>
        <dbReference type="EMBL" id="OYD07757.1"/>
    </source>
</evidence>
<evidence type="ECO:0000313" key="3">
    <source>
        <dbReference type="Proteomes" id="UP000215459"/>
    </source>
</evidence>
<proteinExistence type="predicted"/>
<accession>A0A235B7A9</accession>